<protein>
    <submittedName>
        <fullName evidence="2">Uncharacterized protein</fullName>
    </submittedName>
</protein>
<dbReference type="RefSeq" id="WP_074316583.1">
    <property type="nucleotide sequence ID" value="NZ_FSQT01000002.1"/>
</dbReference>
<organism evidence="2 3">
    <name type="scientific">Micromonospora cremea</name>
    <dbReference type="NCBI Taxonomy" id="709881"/>
    <lineage>
        <taxon>Bacteria</taxon>
        <taxon>Bacillati</taxon>
        <taxon>Actinomycetota</taxon>
        <taxon>Actinomycetes</taxon>
        <taxon>Micromonosporales</taxon>
        <taxon>Micromonosporaceae</taxon>
        <taxon>Micromonospora</taxon>
    </lineage>
</organism>
<gene>
    <name evidence="2" type="ORF">SAMN04489832_5430</name>
</gene>
<feature type="region of interest" description="Disordered" evidence="1">
    <location>
        <begin position="1"/>
        <end position="26"/>
    </location>
</feature>
<dbReference type="EMBL" id="FSQT01000002">
    <property type="protein sequence ID" value="SIN32737.1"/>
    <property type="molecule type" value="Genomic_DNA"/>
</dbReference>
<reference evidence="3" key="1">
    <citation type="submission" date="2016-12" db="EMBL/GenBank/DDBJ databases">
        <authorList>
            <person name="Varghese N."/>
            <person name="Submissions S."/>
        </authorList>
    </citation>
    <scope>NUCLEOTIDE SEQUENCE [LARGE SCALE GENOMIC DNA]</scope>
    <source>
        <strain evidence="3">DSM 45599</strain>
    </source>
</reference>
<name>A0A1N6AFG5_9ACTN</name>
<evidence type="ECO:0000256" key="1">
    <source>
        <dbReference type="SAM" id="MobiDB-lite"/>
    </source>
</evidence>
<evidence type="ECO:0000313" key="3">
    <source>
        <dbReference type="Proteomes" id="UP000185124"/>
    </source>
</evidence>
<accession>A0A1N6AFG5</accession>
<dbReference type="AlphaFoldDB" id="A0A1N6AFG5"/>
<sequence length="165" mass="17890">MSAFPPFAVPGVEPESGTPGQGSVAYRGDQLADLPTAAAVLDRFPAELIGLAGPDETRDEHPIARADLVAQIYVSTGDGLRWGLGFDDEVGHLVQPNLGSIVEDYLENALAAQPDVESAYHYDRESFQAETTRVLRADEMLARWLDAILIAHRGYAQQLGRALPY</sequence>
<keyword evidence="3" id="KW-1185">Reference proteome</keyword>
<dbReference type="Proteomes" id="UP000185124">
    <property type="component" value="Unassembled WGS sequence"/>
</dbReference>
<dbReference type="OrthoDB" id="3364268at2"/>
<evidence type="ECO:0000313" key="2">
    <source>
        <dbReference type="EMBL" id="SIN32737.1"/>
    </source>
</evidence>
<proteinExistence type="predicted"/>